<proteinExistence type="predicted"/>
<feature type="compositionally biased region" description="Low complexity" evidence="1">
    <location>
        <begin position="405"/>
        <end position="423"/>
    </location>
</feature>
<evidence type="ECO:0000313" key="3">
    <source>
        <dbReference type="Proteomes" id="UP000007635"/>
    </source>
</evidence>
<name>A0AAQ4RZG7_GASAC</name>
<feature type="region of interest" description="Disordered" evidence="1">
    <location>
        <begin position="400"/>
        <end position="479"/>
    </location>
</feature>
<feature type="region of interest" description="Disordered" evidence="1">
    <location>
        <begin position="300"/>
        <end position="322"/>
    </location>
</feature>
<dbReference type="Proteomes" id="UP000007635">
    <property type="component" value="Chromosome VI"/>
</dbReference>
<sequence>MSNREILKEEIKVFIKDSVKGGAGFTTQLGKTKKVKKTLLLYCDVHVSNTLTAAMETPVDKHRGFSQQQCHDTSGLADISSGYFVNRAIVPEDRMSHTSCADLLATPSSSRESIFSGGSDGGKSWSAAQLSCVTSPVSFHRIVSPCSSVASSVCSGIFSPAVVRIKRHFLAPGDSLVNSPGFSSCESLSSSVSARSPPRSPRHRPPLTRLSLLTAILRKGRLPVLSSAFQRPYTPCWPVNPVTLSFCNACTAASSVSSTGLHFSPQFSSPPDRCSTSPPHVQSNELNRTFPQTLKVKRGSEQIGSSRVPQSEQVISPPPAKSTLPRAPPLFCSNFNSVFPAKHKEMDYTFSKKTQHTHKYPELKPVNADLYLKGPADNNLKNLISETTNAMYEQGTSVLKKLSDPPKSSLSRLRSLSQQLRSPPVHPPLPEPSQPHSSGVTFSCDMASSPALNATGRCESGRGCPDSRRTSALAGPHKAHCLSPSRYTAIAFPGWPSPTSSPAPTPSPAPPIRDFTPSPSLPRRSTPSPRPGSGISVWSDGEGKKRKVATPLAACMFNVPDYVRCDILFSHTMCSPAELRQQSEELYAVIDEIMANSIPVSVTLLFYLKHLSFFVIQQNSSSLTKSLGRETKYVSKNNRLTNHY</sequence>
<reference evidence="2 3" key="1">
    <citation type="journal article" date="2021" name="G3 (Bethesda)">
        <title>Improved contiguity of the threespine stickleback genome using long-read sequencing.</title>
        <authorList>
            <person name="Nath S."/>
            <person name="Shaw D.E."/>
            <person name="White M.A."/>
        </authorList>
    </citation>
    <scope>NUCLEOTIDE SEQUENCE [LARGE SCALE GENOMIC DNA]</scope>
    <source>
        <strain evidence="2 3">Lake Benthic</strain>
    </source>
</reference>
<dbReference type="Pfam" id="PF15274">
    <property type="entry name" value="MLIP"/>
    <property type="match status" value="1"/>
</dbReference>
<feature type="region of interest" description="Disordered" evidence="1">
    <location>
        <begin position="493"/>
        <end position="541"/>
    </location>
</feature>
<dbReference type="Ensembl" id="ENSGACT00000078193.1">
    <property type="protein sequence ID" value="ENSGACP00000068805.1"/>
    <property type="gene ID" value="ENSGACG00000037449.1"/>
</dbReference>
<feature type="region of interest" description="Disordered" evidence="1">
    <location>
        <begin position="261"/>
        <end position="285"/>
    </location>
</feature>
<dbReference type="InterPro" id="IPR029331">
    <property type="entry name" value="MLIP"/>
</dbReference>
<feature type="compositionally biased region" description="Pro residues" evidence="1">
    <location>
        <begin position="495"/>
        <end position="511"/>
    </location>
</feature>
<feature type="compositionally biased region" description="Low complexity" evidence="1">
    <location>
        <begin position="516"/>
        <end position="536"/>
    </location>
</feature>
<evidence type="ECO:0000313" key="2">
    <source>
        <dbReference type="Ensembl" id="ENSGACP00000068805.1"/>
    </source>
</evidence>
<evidence type="ECO:0000256" key="1">
    <source>
        <dbReference type="SAM" id="MobiDB-lite"/>
    </source>
</evidence>
<keyword evidence="3" id="KW-1185">Reference proteome</keyword>
<reference evidence="2" key="3">
    <citation type="submission" date="2025-09" db="UniProtKB">
        <authorList>
            <consortium name="Ensembl"/>
        </authorList>
    </citation>
    <scope>IDENTIFICATION</scope>
</reference>
<dbReference type="PANTHER" id="PTHR31514">
    <property type="entry name" value="MUSCULAR LMNA-INTERACTING PROTEIN MLIP"/>
    <property type="match status" value="1"/>
</dbReference>
<dbReference type="GeneTree" id="ENSGT00390000015862"/>
<dbReference type="PANTHER" id="PTHR31514:SF1">
    <property type="entry name" value="MUSCULAR LMNA-INTERACTING PROTEIN"/>
    <property type="match status" value="1"/>
</dbReference>
<protein>
    <submittedName>
        <fullName evidence="2">Uncharacterized protein</fullName>
    </submittedName>
</protein>
<accession>A0AAQ4RZG7</accession>
<feature type="compositionally biased region" description="Polar residues" evidence="1">
    <location>
        <begin position="302"/>
        <end position="314"/>
    </location>
</feature>
<organism evidence="2 3">
    <name type="scientific">Gasterosteus aculeatus aculeatus</name>
    <name type="common">three-spined stickleback</name>
    <dbReference type="NCBI Taxonomy" id="481459"/>
    <lineage>
        <taxon>Eukaryota</taxon>
        <taxon>Metazoa</taxon>
        <taxon>Chordata</taxon>
        <taxon>Craniata</taxon>
        <taxon>Vertebrata</taxon>
        <taxon>Euteleostomi</taxon>
        <taxon>Actinopterygii</taxon>
        <taxon>Neopterygii</taxon>
        <taxon>Teleostei</taxon>
        <taxon>Neoteleostei</taxon>
        <taxon>Acanthomorphata</taxon>
        <taxon>Eupercaria</taxon>
        <taxon>Perciformes</taxon>
        <taxon>Cottioidei</taxon>
        <taxon>Gasterosteales</taxon>
        <taxon>Gasterosteidae</taxon>
        <taxon>Gasterosteus</taxon>
    </lineage>
</organism>
<reference evidence="2" key="2">
    <citation type="submission" date="2025-08" db="UniProtKB">
        <authorList>
            <consortium name="Ensembl"/>
        </authorList>
    </citation>
    <scope>IDENTIFICATION</scope>
</reference>
<feature type="compositionally biased region" description="Pro residues" evidence="1">
    <location>
        <begin position="424"/>
        <end position="433"/>
    </location>
</feature>
<dbReference type="AlphaFoldDB" id="A0AAQ4RZG7"/>